<name>X0ZEV8_9ZZZZ</name>
<comment type="caution">
    <text evidence="1">The sequence shown here is derived from an EMBL/GenBank/DDBJ whole genome shotgun (WGS) entry which is preliminary data.</text>
</comment>
<proteinExistence type="predicted"/>
<dbReference type="AlphaFoldDB" id="X0ZEV8"/>
<sequence>MPEMTSYERFKRMFAHDPADRVPIIDAPWGTTIERWRAEGLPEGVPWDEYFGMDKTADIGLDNSPHFPTKTIEETDEYIISTTGWGVTLKNFKHTESTPDFIDHTVIDPERWAVAKKRMTPTRDRVAWEHLKANYQTWRDEGRWISGGLWFGFDVTHSWMVGTERTLIAMIEQPEWLIDIFNHQLDVQLELLEMVYAEGYT</sequence>
<gene>
    <name evidence="1" type="ORF">S01H1_76816</name>
</gene>
<accession>X0ZEV8</accession>
<feature type="non-terminal residue" evidence="1">
    <location>
        <position position="201"/>
    </location>
</feature>
<dbReference type="Gene3D" id="3.20.20.210">
    <property type="match status" value="1"/>
</dbReference>
<dbReference type="InterPro" id="IPR038071">
    <property type="entry name" value="UROD/MetE-like_sf"/>
</dbReference>
<evidence type="ECO:0000313" key="1">
    <source>
        <dbReference type="EMBL" id="GAG46871.1"/>
    </source>
</evidence>
<organism evidence="1">
    <name type="scientific">marine sediment metagenome</name>
    <dbReference type="NCBI Taxonomy" id="412755"/>
    <lineage>
        <taxon>unclassified sequences</taxon>
        <taxon>metagenomes</taxon>
        <taxon>ecological metagenomes</taxon>
    </lineage>
</organism>
<dbReference type="EMBL" id="BARS01051592">
    <property type="protein sequence ID" value="GAG46871.1"/>
    <property type="molecule type" value="Genomic_DNA"/>
</dbReference>
<reference evidence="1" key="1">
    <citation type="journal article" date="2014" name="Front. Microbiol.">
        <title>High frequency of phylogenetically diverse reductive dehalogenase-homologous genes in deep subseafloor sedimentary metagenomes.</title>
        <authorList>
            <person name="Kawai M."/>
            <person name="Futagami T."/>
            <person name="Toyoda A."/>
            <person name="Takaki Y."/>
            <person name="Nishi S."/>
            <person name="Hori S."/>
            <person name="Arai W."/>
            <person name="Tsubouchi T."/>
            <person name="Morono Y."/>
            <person name="Uchiyama I."/>
            <person name="Ito T."/>
            <person name="Fujiyama A."/>
            <person name="Inagaki F."/>
            <person name="Takami H."/>
        </authorList>
    </citation>
    <scope>NUCLEOTIDE SEQUENCE</scope>
    <source>
        <strain evidence="1">Expedition CK06-06</strain>
    </source>
</reference>
<protein>
    <recommendedName>
        <fullName evidence="2">Uroporphyrinogen decarboxylase (URO-D) domain-containing protein</fullName>
    </recommendedName>
</protein>
<evidence type="ECO:0008006" key="2">
    <source>
        <dbReference type="Google" id="ProtNLM"/>
    </source>
</evidence>